<reference evidence="3 4" key="1">
    <citation type="submission" date="2016-10" db="EMBL/GenBank/DDBJ databases">
        <title>Genome sequencing of Aspergillus oryzae BCC7051.</title>
        <authorList>
            <person name="Thammarongtham C."/>
            <person name="Vorapreeda T."/>
            <person name="Nookaew I."/>
            <person name="Srisuk T."/>
            <person name="Land M."/>
            <person name="Jeennor S."/>
            <person name="Laoteng K."/>
        </authorList>
    </citation>
    <scope>NUCLEOTIDE SEQUENCE [LARGE SCALE GENOMIC DNA]</scope>
    <source>
        <strain evidence="3 4">BCC7051</strain>
    </source>
</reference>
<feature type="region of interest" description="Disordered" evidence="1">
    <location>
        <begin position="649"/>
        <end position="757"/>
    </location>
</feature>
<sequence>MADCDKDQEAQTRSESEDKELREKPKVKLPLVPTVPGNAWSQMRAREQEHIRERELHKLEFGELGYDPNTGISCLPFLFAVGLAFLMEVVITRPTASYSSSSSTMRKSSGLDYDEALALPMPKPRLMAVSSSVPVLEPTVSKPNVLTKLSGLKTQGDKEAHPGDKGAGTKVEGEKKKSMMATLRSKLSFKELGKEFRKAQDPPLSAMPRLPSNAGTPQVGKTKQSPPESVDFDEERLYVPKPRDPGVHPASAPVQTTRFSDSGSFVSSKQSASSCPAQQAKGNDRLDAKALRDTQEQHRPHKKVGNVEPMTRLDTVLIDGSSPLASTGDTSRGHPAVVDAERRYISLKVENETSVPSKPKTDATSTESPASYKLSTSNAPKGIAPVSSSCERKQSTVEKNRPLVVSSDQQRPPSVRTQDQTEVTTPSGQYSRRSSSRSQEHMASSSGQADPAFDPTHMRMPFDSQLPIDDPRFYSGVTTHGGYAPPPPHPGYQNTVTLEQQISTYMDSLHIHVDGTANKLARSFENSNNWSTDQILRGTGHLSELMRKLNNRVMSDTEVMRELQRVMMDVKIQVGAIQREQRQMEDRMTQVFQSEYNKLKGEISALASTVKSNLPYNPVEDARSMNTRLQGSRDVIRWSKDNERPQQFMKMKSRQMRKEEVVTKNTESRGEEHNCESVALDNKHAEEHTLTDDVPTPMAAFPTPGLHSDDRKDHFTDPHPRRLILKDPSKISTGSPEPLHSSSEKGKERTASSQTLVHKASAEIMKFPAKMGLFYPFRRGRDRRSSESKAASRSLPPAKRGKDDKTPEEQDSIKQEPLPFTPPLQTRAIATIGAEHHQVEVSPSRVHPALRNLAQQQIMAERERLNNQETMTSRQLLRSSRSFQDLNSRSRNAASFDWIDSSIESPSESTSRSQNQQDLAMGFPALTTASLRSSSRARSPLTAFAEARMSQASDVSFYYRGPTPPPRGSEASESSLPTWYQAAYAYKSIEKPDDD</sequence>
<dbReference type="eggNOG" id="ENOG502RNIG">
    <property type="taxonomic scope" value="Eukaryota"/>
</dbReference>
<feature type="region of interest" description="Disordered" evidence="1">
    <location>
        <begin position="195"/>
        <end position="286"/>
    </location>
</feature>
<evidence type="ECO:0000256" key="1">
    <source>
        <dbReference type="SAM" id="MobiDB-lite"/>
    </source>
</evidence>
<proteinExistence type="predicted"/>
<organism evidence="3 4">
    <name type="scientific">Aspergillus oryzae</name>
    <name type="common">Yellow koji mold</name>
    <dbReference type="NCBI Taxonomy" id="5062"/>
    <lineage>
        <taxon>Eukaryota</taxon>
        <taxon>Fungi</taxon>
        <taxon>Dikarya</taxon>
        <taxon>Ascomycota</taxon>
        <taxon>Pezizomycotina</taxon>
        <taxon>Eurotiomycetes</taxon>
        <taxon>Eurotiomycetidae</taxon>
        <taxon>Eurotiales</taxon>
        <taxon>Aspergillaceae</taxon>
        <taxon>Aspergillus</taxon>
        <taxon>Aspergillus subgen. Circumdati</taxon>
    </lineage>
</organism>
<name>A0A1S9DSR6_ASPOZ</name>
<dbReference type="Proteomes" id="UP001165205">
    <property type="component" value="Unassembled WGS sequence"/>
</dbReference>
<feature type="compositionally biased region" description="Polar residues" evidence="1">
    <location>
        <begin position="406"/>
        <end position="430"/>
    </location>
</feature>
<dbReference type="EMBL" id="MKZY01000003">
    <property type="protein sequence ID" value="OOO12077.1"/>
    <property type="molecule type" value="Genomic_DNA"/>
</dbReference>
<dbReference type="OrthoDB" id="4339014at2759"/>
<dbReference type="EMBL" id="BSYA01000057">
    <property type="protein sequence ID" value="GMG29475.1"/>
    <property type="molecule type" value="Genomic_DNA"/>
</dbReference>
<dbReference type="AlphaFoldDB" id="A0A1S9DSR6"/>
<feature type="compositionally biased region" description="Basic and acidic residues" evidence="1">
    <location>
        <begin position="707"/>
        <end position="729"/>
    </location>
</feature>
<comment type="caution">
    <text evidence="3">The sequence shown here is derived from an EMBL/GenBank/DDBJ whole genome shotgun (WGS) entry which is preliminary data.</text>
</comment>
<protein>
    <submittedName>
        <fullName evidence="2">Unnamed protein product</fullName>
    </submittedName>
</protein>
<feature type="compositionally biased region" description="Basic and acidic residues" evidence="1">
    <location>
        <begin position="656"/>
        <end position="691"/>
    </location>
</feature>
<feature type="region of interest" description="Disordered" evidence="1">
    <location>
        <begin position="1"/>
        <end position="28"/>
    </location>
</feature>
<feature type="compositionally biased region" description="Basic and acidic residues" evidence="1">
    <location>
        <begin position="800"/>
        <end position="814"/>
    </location>
</feature>
<feature type="region of interest" description="Disordered" evidence="1">
    <location>
        <begin position="778"/>
        <end position="823"/>
    </location>
</feature>
<reference evidence="2" key="2">
    <citation type="submission" date="2023-04" db="EMBL/GenBank/DDBJ databases">
        <title>Aspergillus oryzae NBRC 4228.</title>
        <authorList>
            <person name="Ichikawa N."/>
            <person name="Sato H."/>
            <person name="Tonouchi N."/>
        </authorList>
    </citation>
    <scope>NUCLEOTIDE SEQUENCE</scope>
    <source>
        <strain evidence="2">NBRC 4228</strain>
    </source>
</reference>
<feature type="compositionally biased region" description="Polar residues" evidence="1">
    <location>
        <begin position="213"/>
        <end position="227"/>
    </location>
</feature>
<feature type="compositionally biased region" description="Basic and acidic residues" evidence="1">
    <location>
        <begin position="1"/>
        <end position="26"/>
    </location>
</feature>
<gene>
    <name evidence="2" type="ORF">Aory04_000573500</name>
    <name evidence="3" type="ORF">OAory_01085470</name>
</gene>
<feature type="compositionally biased region" description="Basic and acidic residues" evidence="1">
    <location>
        <begin position="390"/>
        <end position="401"/>
    </location>
</feature>
<evidence type="ECO:0000313" key="4">
    <source>
        <dbReference type="Proteomes" id="UP000190312"/>
    </source>
</evidence>
<feature type="compositionally biased region" description="Polar residues" evidence="1">
    <location>
        <begin position="352"/>
        <end position="379"/>
    </location>
</feature>
<feature type="region of interest" description="Disordered" evidence="1">
    <location>
        <begin position="954"/>
        <end position="975"/>
    </location>
</feature>
<dbReference type="Proteomes" id="UP000190312">
    <property type="component" value="Unassembled WGS sequence"/>
</dbReference>
<feature type="compositionally biased region" description="Basic and acidic residues" evidence="1">
    <location>
        <begin position="235"/>
        <end position="246"/>
    </location>
</feature>
<feature type="compositionally biased region" description="Polar residues" evidence="1">
    <location>
        <begin position="253"/>
        <end position="281"/>
    </location>
</feature>
<accession>A0A1S9DSR6</accession>
<feature type="compositionally biased region" description="Basic and acidic residues" evidence="1">
    <location>
        <begin position="155"/>
        <end position="164"/>
    </location>
</feature>
<evidence type="ECO:0000313" key="3">
    <source>
        <dbReference type="EMBL" id="OOO12077.1"/>
    </source>
</evidence>
<evidence type="ECO:0000313" key="2">
    <source>
        <dbReference type="EMBL" id="GMG29475.1"/>
    </source>
</evidence>
<dbReference type="VEuPathDB" id="FungiDB:AO090102000116"/>
<feature type="region of interest" description="Disordered" evidence="1">
    <location>
        <begin position="349"/>
        <end position="467"/>
    </location>
</feature>
<feature type="region of interest" description="Disordered" evidence="1">
    <location>
        <begin position="151"/>
        <end position="179"/>
    </location>
</feature>